<reference evidence="1 2" key="1">
    <citation type="submission" date="2017-05" db="EMBL/GenBank/DDBJ databases">
        <title>Functional genome analysis of Paenibacillus pasadenensis strain R16: insights on endophytic life style and antifungal activity.</title>
        <authorList>
            <person name="Passera A."/>
            <person name="Marcolungo L."/>
            <person name="Casati P."/>
            <person name="Brasca M."/>
            <person name="Quaglino F."/>
            <person name="Delledonne M."/>
        </authorList>
    </citation>
    <scope>NUCLEOTIDE SEQUENCE [LARGE SCALE GENOMIC DNA]</scope>
    <source>
        <strain evidence="1 2">R16</strain>
    </source>
</reference>
<proteinExistence type="predicted"/>
<protein>
    <submittedName>
        <fullName evidence="1">Uncharacterized protein</fullName>
    </submittedName>
</protein>
<dbReference type="AlphaFoldDB" id="A0A2N5N2P8"/>
<dbReference type="EMBL" id="NFEZ01000004">
    <property type="protein sequence ID" value="PLT44627.1"/>
    <property type="molecule type" value="Genomic_DNA"/>
</dbReference>
<dbReference type="Proteomes" id="UP000234789">
    <property type="component" value="Unassembled WGS sequence"/>
</dbReference>
<sequence length="175" mass="21424">MEDRQEQEQRFEEARLAWIQRHLRSSTKERRRRLEQGQKEKDMLFLKEIWWPVFGRLDDLHPQYEVQDEKGAPVFLDFAWLQGNQYFHIAVKEFETYARQTEEERNREMMFNAYMTICGYRMLPIAYDALVEDPAEIRSLMASFKEKADQGKFGLFPSERRVYRYIELPQGWRRR</sequence>
<accession>A0A2N5N2P8</accession>
<comment type="caution">
    <text evidence="1">The sequence shown here is derived from an EMBL/GenBank/DDBJ whole genome shotgun (WGS) entry which is preliminary data.</text>
</comment>
<gene>
    <name evidence="1" type="ORF">B8V81_3058</name>
</gene>
<evidence type="ECO:0000313" key="2">
    <source>
        <dbReference type="Proteomes" id="UP000234789"/>
    </source>
</evidence>
<keyword evidence="2" id="KW-1185">Reference proteome</keyword>
<name>A0A2N5N2P8_9BACL</name>
<organism evidence="1 2">
    <name type="scientific">Paenibacillus pasadenensis</name>
    <dbReference type="NCBI Taxonomy" id="217090"/>
    <lineage>
        <taxon>Bacteria</taxon>
        <taxon>Bacillati</taxon>
        <taxon>Bacillota</taxon>
        <taxon>Bacilli</taxon>
        <taxon>Bacillales</taxon>
        <taxon>Paenibacillaceae</taxon>
        <taxon>Paenibacillus</taxon>
    </lineage>
</organism>
<evidence type="ECO:0000313" key="1">
    <source>
        <dbReference type="EMBL" id="PLT44627.1"/>
    </source>
</evidence>